<feature type="region of interest" description="Disordered" evidence="1">
    <location>
        <begin position="1"/>
        <end position="25"/>
    </location>
</feature>
<gene>
    <name evidence="2" type="ORF">QYT958_LOCUS44461</name>
</gene>
<sequence length="78" mass="8753">IFRLSHPKTASNRPVQNPRGAATNGRAYEDTLVGSLLSKSCLPSQPEKPYLFFEKPKVMSERDVELTANSMWQVSVMN</sequence>
<evidence type="ECO:0000256" key="1">
    <source>
        <dbReference type="SAM" id="MobiDB-lite"/>
    </source>
</evidence>
<protein>
    <submittedName>
        <fullName evidence="2">Uncharacterized protein</fullName>
    </submittedName>
</protein>
<name>A0A822E7W2_9BILA</name>
<dbReference type="EMBL" id="CAJOBR010068916">
    <property type="protein sequence ID" value="CAF5093588.1"/>
    <property type="molecule type" value="Genomic_DNA"/>
</dbReference>
<reference evidence="2" key="1">
    <citation type="submission" date="2021-02" db="EMBL/GenBank/DDBJ databases">
        <authorList>
            <person name="Nowell W R."/>
        </authorList>
    </citation>
    <scope>NUCLEOTIDE SEQUENCE</scope>
</reference>
<comment type="caution">
    <text evidence="2">The sequence shown here is derived from an EMBL/GenBank/DDBJ whole genome shotgun (WGS) entry which is preliminary data.</text>
</comment>
<accession>A0A822E7W2</accession>
<dbReference type="AlphaFoldDB" id="A0A822E7W2"/>
<dbReference type="Proteomes" id="UP000663848">
    <property type="component" value="Unassembled WGS sequence"/>
</dbReference>
<organism evidence="2 3">
    <name type="scientific">Rotaria socialis</name>
    <dbReference type="NCBI Taxonomy" id="392032"/>
    <lineage>
        <taxon>Eukaryota</taxon>
        <taxon>Metazoa</taxon>
        <taxon>Spiralia</taxon>
        <taxon>Gnathifera</taxon>
        <taxon>Rotifera</taxon>
        <taxon>Eurotatoria</taxon>
        <taxon>Bdelloidea</taxon>
        <taxon>Philodinida</taxon>
        <taxon>Philodinidae</taxon>
        <taxon>Rotaria</taxon>
    </lineage>
</organism>
<feature type="non-terminal residue" evidence="2">
    <location>
        <position position="1"/>
    </location>
</feature>
<evidence type="ECO:0000313" key="3">
    <source>
        <dbReference type="Proteomes" id="UP000663848"/>
    </source>
</evidence>
<proteinExistence type="predicted"/>
<evidence type="ECO:0000313" key="2">
    <source>
        <dbReference type="EMBL" id="CAF5093588.1"/>
    </source>
</evidence>